<evidence type="ECO:0000313" key="17">
    <source>
        <dbReference type="Proteomes" id="UP000593571"/>
    </source>
</evidence>
<keyword evidence="17" id="KW-1185">Reference proteome</keyword>
<comment type="subcellular location">
    <subcellularLocation>
        <location evidence="1">Cytoplasm</location>
        <location evidence="1">Cytosol</location>
    </subcellularLocation>
</comment>
<keyword evidence="6 16" id="KW-0489">Methyltransferase</keyword>
<dbReference type="GO" id="GO:0005829">
    <property type="term" value="C:cytosol"/>
    <property type="evidence" value="ECO:0007669"/>
    <property type="project" value="UniProtKB-SubCell"/>
</dbReference>
<comment type="caution">
    <text evidence="16">The sequence shown here is derived from an EMBL/GenBank/DDBJ whole genome shotgun (WGS) entry which is preliminary data.</text>
</comment>
<evidence type="ECO:0000256" key="14">
    <source>
        <dbReference type="ARBA" id="ARBA00045609"/>
    </source>
</evidence>
<dbReference type="PROSITE" id="PS01279">
    <property type="entry name" value="PCMT"/>
    <property type="match status" value="1"/>
</dbReference>
<dbReference type="Gene3D" id="3.40.50.150">
    <property type="entry name" value="Vaccinia Virus protein VP39"/>
    <property type="match status" value="2"/>
</dbReference>
<evidence type="ECO:0000256" key="10">
    <source>
        <dbReference type="ARBA" id="ARBA00031350"/>
    </source>
</evidence>
<reference evidence="16 17" key="1">
    <citation type="journal article" date="2020" name="Nature">
        <title>Six reference-quality genomes reveal evolution of bat adaptations.</title>
        <authorList>
            <person name="Jebb D."/>
            <person name="Huang Z."/>
            <person name="Pippel M."/>
            <person name="Hughes G.M."/>
            <person name="Lavrichenko K."/>
            <person name="Devanna P."/>
            <person name="Winkler S."/>
            <person name="Jermiin L.S."/>
            <person name="Skirmuntt E.C."/>
            <person name="Katzourakis A."/>
            <person name="Burkitt-Gray L."/>
            <person name="Ray D.A."/>
            <person name="Sullivan K.A.M."/>
            <person name="Roscito J.G."/>
            <person name="Kirilenko B.M."/>
            <person name="Davalos L.M."/>
            <person name="Corthals A.P."/>
            <person name="Power M.L."/>
            <person name="Jones G."/>
            <person name="Ransome R.D."/>
            <person name="Dechmann D.K.N."/>
            <person name="Locatelli A.G."/>
            <person name="Puechmaille S.J."/>
            <person name="Fedrigo O."/>
            <person name="Jarvis E.D."/>
            <person name="Hiller M."/>
            <person name="Vernes S.C."/>
            <person name="Myers E.W."/>
            <person name="Teeling E.C."/>
        </authorList>
    </citation>
    <scope>NUCLEOTIDE SEQUENCE [LARGE SCALE GENOMIC DNA]</scope>
    <source>
        <strain evidence="16">MRouAeg1</strain>
        <tissue evidence="16">Muscle</tissue>
    </source>
</reference>
<dbReference type="AlphaFoldDB" id="A0A7J8KDZ5"/>
<evidence type="ECO:0000256" key="4">
    <source>
        <dbReference type="ARBA" id="ARBA00011890"/>
    </source>
</evidence>
<evidence type="ECO:0000256" key="1">
    <source>
        <dbReference type="ARBA" id="ARBA00004514"/>
    </source>
</evidence>
<comment type="function">
    <text evidence="14">Initiates the repair of damaged proteins by catalyzing methyl esterification of L-isoaspartyl and D-aspartyl residues produced by spontaneous isomerization and racemization of L-aspartyl and L-asparaginyl residues in aging peptides and proteins. Acts on EIF4EBP2, microtubule-associated protein 2, calreticulin, clathrin light chains a and b, Ubiquitin C-terminal hydrolase isozyme L1, phosphatidylethanolamine-binding protein 1, stathmin, beta-synuclein and alpha-synuclein.</text>
</comment>
<dbReference type="Pfam" id="PF01135">
    <property type="entry name" value="PCMT"/>
    <property type="match status" value="1"/>
</dbReference>
<name>A0A7J8KDZ5_ROUAE</name>
<evidence type="ECO:0000313" key="16">
    <source>
        <dbReference type="EMBL" id="KAF6507069.1"/>
    </source>
</evidence>
<feature type="compositionally biased region" description="Gly residues" evidence="15">
    <location>
        <begin position="1"/>
        <end position="16"/>
    </location>
</feature>
<proteinExistence type="inferred from homology"/>
<dbReference type="EC" id="2.1.1.77" evidence="4"/>
<dbReference type="FunFam" id="3.40.50.150:FF:000244">
    <property type="entry name" value="protein-L-isoaspartate(D-aspartate) O-methyltransferase isoform X3"/>
    <property type="match status" value="1"/>
</dbReference>
<evidence type="ECO:0000256" key="5">
    <source>
        <dbReference type="ARBA" id="ARBA00022490"/>
    </source>
</evidence>
<evidence type="ECO:0000256" key="7">
    <source>
        <dbReference type="ARBA" id="ARBA00022679"/>
    </source>
</evidence>
<organism evidence="16 17">
    <name type="scientific">Rousettus aegyptiacus</name>
    <name type="common">Egyptian fruit bat</name>
    <name type="synonym">Pteropus aegyptiacus</name>
    <dbReference type="NCBI Taxonomy" id="9407"/>
    <lineage>
        <taxon>Eukaryota</taxon>
        <taxon>Metazoa</taxon>
        <taxon>Chordata</taxon>
        <taxon>Craniata</taxon>
        <taxon>Vertebrata</taxon>
        <taxon>Euteleostomi</taxon>
        <taxon>Mammalia</taxon>
        <taxon>Eutheria</taxon>
        <taxon>Laurasiatheria</taxon>
        <taxon>Chiroptera</taxon>
        <taxon>Yinpterochiroptera</taxon>
        <taxon>Pteropodoidea</taxon>
        <taxon>Pteropodidae</taxon>
        <taxon>Rousettinae</taxon>
        <taxon>Rousettus</taxon>
    </lineage>
</organism>
<dbReference type="PANTHER" id="PTHR11579:SF7">
    <property type="entry name" value="PROTEIN-L-ISOASPARTATE(D-ASPARTATE) O-METHYLTRANSFERASE"/>
    <property type="match status" value="1"/>
</dbReference>
<evidence type="ECO:0000256" key="12">
    <source>
        <dbReference type="ARBA" id="ARBA00040923"/>
    </source>
</evidence>
<gene>
    <name evidence="16" type="ORF">HJG63_015004</name>
</gene>
<evidence type="ECO:0000256" key="8">
    <source>
        <dbReference type="ARBA" id="ARBA00022691"/>
    </source>
</evidence>
<sequence length="250" mass="26799">MPGARSGGSSGDGSHSGGNSRDASWAVTVWEVVSLLGKLLGTVAALKVILYLLRVCLAMAWKSGGASHSELIHNLRKNGIIKTDKVFEVMLATDRSHYAKCNPYMDSPQSIGFQATISAPHMVGASGKVIGIDHIKELVDDSINNVRKDDPMLLSSGRVQLVVGDGRMGYAEEAPYDAIHVGAAAPVVPQALIDQLKPGGRLILPVGPAGGNQMLEQYDKLQDGSVKMKPLMGVIYVPLTDKEKQWSRWK</sequence>
<comment type="subunit">
    <text evidence="3">Monomer.</text>
</comment>
<dbReference type="InterPro" id="IPR000682">
    <property type="entry name" value="PCMT"/>
</dbReference>
<evidence type="ECO:0000256" key="6">
    <source>
        <dbReference type="ARBA" id="ARBA00022603"/>
    </source>
</evidence>
<comment type="catalytic activity">
    <reaction evidence="11">
        <text>[protein]-L-isoaspartate + S-adenosyl-L-methionine = [protein]-L-isoaspartate alpha-methyl ester + S-adenosyl-L-homocysteine</text>
        <dbReference type="Rhea" id="RHEA:12705"/>
        <dbReference type="Rhea" id="RHEA-COMP:12143"/>
        <dbReference type="Rhea" id="RHEA-COMP:12144"/>
        <dbReference type="ChEBI" id="CHEBI:57856"/>
        <dbReference type="ChEBI" id="CHEBI:59789"/>
        <dbReference type="ChEBI" id="CHEBI:90596"/>
        <dbReference type="ChEBI" id="CHEBI:90598"/>
        <dbReference type="EC" id="2.1.1.77"/>
    </reaction>
    <physiologicalReaction direction="left-to-right" evidence="11">
        <dbReference type="Rhea" id="RHEA:12706"/>
    </physiologicalReaction>
</comment>
<dbReference type="InterPro" id="IPR029063">
    <property type="entry name" value="SAM-dependent_MTases_sf"/>
</dbReference>
<evidence type="ECO:0000256" key="13">
    <source>
        <dbReference type="ARBA" id="ARBA00042126"/>
    </source>
</evidence>
<evidence type="ECO:0000256" key="9">
    <source>
        <dbReference type="ARBA" id="ARBA00031323"/>
    </source>
</evidence>
<evidence type="ECO:0000256" key="3">
    <source>
        <dbReference type="ARBA" id="ARBA00011245"/>
    </source>
</evidence>
<dbReference type="GO" id="GO:0032259">
    <property type="term" value="P:methylation"/>
    <property type="evidence" value="ECO:0007669"/>
    <property type="project" value="UniProtKB-KW"/>
</dbReference>
<dbReference type="EMBL" id="JACASE010000001">
    <property type="protein sequence ID" value="KAF6507069.1"/>
    <property type="molecule type" value="Genomic_DNA"/>
</dbReference>
<keyword evidence="5" id="KW-0963">Cytoplasm</keyword>
<accession>A0A7J8KDZ5</accession>
<keyword evidence="7 16" id="KW-0808">Transferase</keyword>
<evidence type="ECO:0000256" key="15">
    <source>
        <dbReference type="SAM" id="MobiDB-lite"/>
    </source>
</evidence>
<feature type="region of interest" description="Disordered" evidence="15">
    <location>
        <begin position="1"/>
        <end position="20"/>
    </location>
</feature>
<evidence type="ECO:0000256" key="11">
    <source>
        <dbReference type="ARBA" id="ARBA00035815"/>
    </source>
</evidence>
<dbReference type="Proteomes" id="UP000593571">
    <property type="component" value="Unassembled WGS sequence"/>
</dbReference>
<dbReference type="PANTHER" id="PTHR11579">
    <property type="entry name" value="PROTEIN-L-ISOASPARTATE O-METHYLTRANSFERASE"/>
    <property type="match status" value="1"/>
</dbReference>
<keyword evidence="8" id="KW-0949">S-adenosyl-L-methionine</keyword>
<protein>
    <recommendedName>
        <fullName evidence="12">Protein-L-isoaspartate(D-aspartate) O-methyltransferase</fullName>
        <ecNumber evidence="4">2.1.1.77</ecNumber>
    </recommendedName>
    <alternativeName>
        <fullName evidence="10">L-isoaspartyl protein carboxyl methyltransferase</fullName>
    </alternativeName>
    <alternativeName>
        <fullName evidence="13">Protein L-isoaspartyl/D-aspartyl methyltransferase</fullName>
    </alternativeName>
    <alternativeName>
        <fullName evidence="9">Protein-beta-aspartate methyltransferase</fullName>
    </alternativeName>
</protein>
<dbReference type="GO" id="GO:0004719">
    <property type="term" value="F:protein-L-isoaspartate (D-aspartate) O-methyltransferase activity"/>
    <property type="evidence" value="ECO:0007669"/>
    <property type="project" value="UniProtKB-EC"/>
</dbReference>
<dbReference type="SUPFAM" id="SSF53335">
    <property type="entry name" value="S-adenosyl-L-methionine-dependent methyltransferases"/>
    <property type="match status" value="1"/>
</dbReference>
<comment type="similarity">
    <text evidence="2">Belongs to the methyltransferase superfamily. L-isoaspartyl/D-aspartyl protein methyltransferase family.</text>
</comment>
<evidence type="ECO:0000256" key="2">
    <source>
        <dbReference type="ARBA" id="ARBA00005369"/>
    </source>
</evidence>